<feature type="non-terminal residue" evidence="7">
    <location>
        <position position="119"/>
    </location>
</feature>
<feature type="transmembrane region" description="Helical" evidence="6">
    <location>
        <begin position="6"/>
        <end position="24"/>
    </location>
</feature>
<dbReference type="AlphaFoldDB" id="A0A8D6ZP76"/>
<accession>A0A8D6ZP76</accession>
<proteinExistence type="inferred from homology"/>
<evidence type="ECO:0000256" key="5">
    <source>
        <dbReference type="ARBA" id="ARBA00023136"/>
    </source>
</evidence>
<dbReference type="GO" id="GO:0016020">
    <property type="term" value="C:membrane"/>
    <property type="evidence" value="ECO:0007669"/>
    <property type="project" value="UniProtKB-SubCell"/>
</dbReference>
<keyword evidence="3 6" id="KW-0812">Transmembrane</keyword>
<feature type="transmembrane region" description="Helical" evidence="6">
    <location>
        <begin position="45"/>
        <end position="65"/>
    </location>
</feature>
<dbReference type="SUPFAM" id="SSF103473">
    <property type="entry name" value="MFS general substrate transporter"/>
    <property type="match status" value="1"/>
</dbReference>
<keyword evidence="5 6" id="KW-0472">Membrane</keyword>
<evidence type="ECO:0000313" key="7">
    <source>
        <dbReference type="EMBL" id="CAG1833792.1"/>
    </source>
</evidence>
<gene>
    <name evidence="7" type="ORF">GSMUA_218970.1</name>
</gene>
<dbReference type="InterPro" id="IPR000109">
    <property type="entry name" value="POT_fam"/>
</dbReference>
<feature type="transmembrane region" description="Helical" evidence="6">
    <location>
        <begin position="85"/>
        <end position="106"/>
    </location>
</feature>
<evidence type="ECO:0000256" key="1">
    <source>
        <dbReference type="ARBA" id="ARBA00004141"/>
    </source>
</evidence>
<comment type="subcellular location">
    <subcellularLocation>
        <location evidence="1">Membrane</location>
        <topology evidence="1">Multi-pass membrane protein</topology>
    </subcellularLocation>
</comment>
<dbReference type="EMBL" id="HG996474">
    <property type="protein sequence ID" value="CAG1833792.1"/>
    <property type="molecule type" value="Genomic_DNA"/>
</dbReference>
<sequence>MLQRIGTGMALSLISMVIAALVEMKRLKTAREFGLVDQPNARIPMSLWWLVPQYVLFGVADVFTMVGLQEFFYDQVPDALRTLGLALYISIFGIGSFISGFLISVINKTTSRGGESWFS</sequence>
<dbReference type="GO" id="GO:0022857">
    <property type="term" value="F:transmembrane transporter activity"/>
    <property type="evidence" value="ECO:0007669"/>
    <property type="project" value="InterPro"/>
</dbReference>
<evidence type="ECO:0000256" key="2">
    <source>
        <dbReference type="ARBA" id="ARBA00005982"/>
    </source>
</evidence>
<dbReference type="InterPro" id="IPR036259">
    <property type="entry name" value="MFS_trans_sf"/>
</dbReference>
<reference evidence="7" key="1">
    <citation type="submission" date="2021-03" db="EMBL/GenBank/DDBJ databases">
        <authorList>
            <consortium name="Genoscope - CEA"/>
            <person name="William W."/>
        </authorList>
    </citation>
    <scope>NUCLEOTIDE SEQUENCE</scope>
    <source>
        <strain evidence="7">Doubled-haploid Pahang</strain>
    </source>
</reference>
<comment type="similarity">
    <text evidence="2">Belongs to the major facilitator superfamily. Proton-dependent oligopeptide transporter (POT/PTR) (TC 2.A.17) family.</text>
</comment>
<evidence type="ECO:0000256" key="4">
    <source>
        <dbReference type="ARBA" id="ARBA00022989"/>
    </source>
</evidence>
<organism evidence="7">
    <name type="scientific">Musa acuminata subsp. malaccensis</name>
    <name type="common">Wild banana</name>
    <name type="synonym">Musa malaccensis</name>
    <dbReference type="NCBI Taxonomy" id="214687"/>
    <lineage>
        <taxon>Eukaryota</taxon>
        <taxon>Viridiplantae</taxon>
        <taxon>Streptophyta</taxon>
        <taxon>Embryophyta</taxon>
        <taxon>Tracheophyta</taxon>
        <taxon>Spermatophyta</taxon>
        <taxon>Magnoliopsida</taxon>
        <taxon>Liliopsida</taxon>
        <taxon>Zingiberales</taxon>
        <taxon>Musaceae</taxon>
        <taxon>Musa</taxon>
    </lineage>
</organism>
<dbReference type="Gene3D" id="1.20.1250.20">
    <property type="entry name" value="MFS general substrate transporter like domains"/>
    <property type="match status" value="1"/>
</dbReference>
<name>A0A8D6ZP76_MUSAM</name>
<evidence type="ECO:0000256" key="6">
    <source>
        <dbReference type="SAM" id="Phobius"/>
    </source>
</evidence>
<dbReference type="PANTHER" id="PTHR11654">
    <property type="entry name" value="OLIGOPEPTIDE TRANSPORTER-RELATED"/>
    <property type="match status" value="1"/>
</dbReference>
<evidence type="ECO:0000256" key="3">
    <source>
        <dbReference type="ARBA" id="ARBA00022692"/>
    </source>
</evidence>
<dbReference type="Pfam" id="PF00854">
    <property type="entry name" value="PTR2"/>
    <property type="match status" value="1"/>
</dbReference>
<keyword evidence="4 6" id="KW-1133">Transmembrane helix</keyword>
<protein>
    <submittedName>
        <fullName evidence="7">(wild Malaysian banana) hypothetical protein</fullName>
    </submittedName>
</protein>